<evidence type="ECO:0000313" key="2">
    <source>
        <dbReference type="EMBL" id="TQM65788.1"/>
    </source>
</evidence>
<accession>A0A543I5E2</accession>
<name>A0A543I5E2_9MICO</name>
<keyword evidence="1" id="KW-0812">Transmembrane</keyword>
<dbReference type="AlphaFoldDB" id="A0A543I5E2"/>
<keyword evidence="1" id="KW-1133">Transmembrane helix</keyword>
<dbReference type="OrthoDB" id="5124736at2"/>
<feature type="transmembrane region" description="Helical" evidence="1">
    <location>
        <begin position="118"/>
        <end position="137"/>
    </location>
</feature>
<sequence>MAESRDTELRRYATVLVGMVTILLGAVIIPAWGFTALLSDSDPISSDDISAAAGPLMIVSALAVMALCLTVVGSGIRAGTHTFPWLLALFTGVGAYLLAAMIGIIFTLPPEETFASLYLLWFIPLGFLGAVTYWAILARHAFTDRTRPRWPWENPEDE</sequence>
<feature type="transmembrane region" description="Helical" evidence="1">
    <location>
        <begin position="12"/>
        <end position="32"/>
    </location>
</feature>
<comment type="caution">
    <text evidence="2">The sequence shown here is derived from an EMBL/GenBank/DDBJ whole genome shotgun (WGS) entry which is preliminary data.</text>
</comment>
<protein>
    <submittedName>
        <fullName evidence="2">Uncharacterized protein</fullName>
    </submittedName>
</protein>
<evidence type="ECO:0000256" key="1">
    <source>
        <dbReference type="SAM" id="Phobius"/>
    </source>
</evidence>
<dbReference type="EMBL" id="VFPN01000001">
    <property type="protein sequence ID" value="TQM65788.1"/>
    <property type="molecule type" value="Genomic_DNA"/>
</dbReference>
<keyword evidence="1" id="KW-0472">Membrane</keyword>
<feature type="transmembrane region" description="Helical" evidence="1">
    <location>
        <begin position="85"/>
        <end position="106"/>
    </location>
</feature>
<organism evidence="2 3">
    <name type="scientific">Klugiella xanthotipulae</name>
    <dbReference type="NCBI Taxonomy" id="244735"/>
    <lineage>
        <taxon>Bacteria</taxon>
        <taxon>Bacillati</taxon>
        <taxon>Actinomycetota</taxon>
        <taxon>Actinomycetes</taxon>
        <taxon>Micrococcales</taxon>
        <taxon>Microbacteriaceae</taxon>
        <taxon>Klugiella</taxon>
    </lineage>
</organism>
<dbReference type="Proteomes" id="UP000318331">
    <property type="component" value="Unassembled WGS sequence"/>
</dbReference>
<keyword evidence="3" id="KW-1185">Reference proteome</keyword>
<gene>
    <name evidence="2" type="ORF">FB466_0600</name>
</gene>
<proteinExistence type="predicted"/>
<reference evidence="2 3" key="1">
    <citation type="submission" date="2019-06" db="EMBL/GenBank/DDBJ databases">
        <title>Sequencing the genomes of 1000 actinobacteria strains.</title>
        <authorList>
            <person name="Klenk H.-P."/>
        </authorList>
    </citation>
    <scope>NUCLEOTIDE SEQUENCE [LARGE SCALE GENOMIC DNA]</scope>
    <source>
        <strain evidence="2 3">DSM 18031</strain>
    </source>
</reference>
<evidence type="ECO:0000313" key="3">
    <source>
        <dbReference type="Proteomes" id="UP000318331"/>
    </source>
</evidence>
<feature type="transmembrane region" description="Helical" evidence="1">
    <location>
        <begin position="52"/>
        <end position="73"/>
    </location>
</feature>
<dbReference type="RefSeq" id="WP_141915699.1">
    <property type="nucleotide sequence ID" value="NZ_BAAAYS010000001.1"/>
</dbReference>